<dbReference type="InterPro" id="IPR023198">
    <property type="entry name" value="PGP-like_dom2"/>
</dbReference>
<reference evidence="1 2" key="1">
    <citation type="submission" date="2019-02" db="EMBL/GenBank/DDBJ databases">
        <title>Deep-cultivation of Planctomycetes and their phenomic and genomic characterization uncovers novel biology.</title>
        <authorList>
            <person name="Wiegand S."/>
            <person name="Jogler M."/>
            <person name="Boedeker C."/>
            <person name="Pinto D."/>
            <person name="Vollmers J."/>
            <person name="Rivas-Marin E."/>
            <person name="Kohn T."/>
            <person name="Peeters S.H."/>
            <person name="Heuer A."/>
            <person name="Rast P."/>
            <person name="Oberbeckmann S."/>
            <person name="Bunk B."/>
            <person name="Jeske O."/>
            <person name="Meyerdierks A."/>
            <person name="Storesund J.E."/>
            <person name="Kallscheuer N."/>
            <person name="Luecker S."/>
            <person name="Lage O.M."/>
            <person name="Pohl T."/>
            <person name="Merkel B.J."/>
            <person name="Hornburger P."/>
            <person name="Mueller R.-W."/>
            <person name="Bruemmer F."/>
            <person name="Labrenz M."/>
            <person name="Spormann A.M."/>
            <person name="Op Den Camp H."/>
            <person name="Overmann J."/>
            <person name="Amann R."/>
            <person name="Jetten M.S.M."/>
            <person name="Mascher T."/>
            <person name="Medema M.H."/>
            <person name="Devos D.P."/>
            <person name="Kaster A.-K."/>
            <person name="Ovreas L."/>
            <person name="Rohde M."/>
            <person name="Galperin M.Y."/>
            <person name="Jogler C."/>
        </authorList>
    </citation>
    <scope>NUCLEOTIDE SEQUENCE [LARGE SCALE GENOMIC DNA]</scope>
    <source>
        <strain evidence="1 2">KOR34</strain>
    </source>
</reference>
<accession>A0A5C5V062</accession>
<comment type="caution">
    <text evidence="1">The sequence shown here is derived from an EMBL/GenBank/DDBJ whole genome shotgun (WGS) entry which is preliminary data.</text>
</comment>
<dbReference type="Gene3D" id="1.10.150.240">
    <property type="entry name" value="Putative phosphatase, domain 2"/>
    <property type="match status" value="1"/>
</dbReference>
<dbReference type="SFLD" id="SFLDS00003">
    <property type="entry name" value="Haloacid_Dehalogenase"/>
    <property type="match status" value="1"/>
</dbReference>
<dbReference type="SFLD" id="SFLDG01129">
    <property type="entry name" value="C1.5:_HAD__Beta-PGM__Phosphata"/>
    <property type="match status" value="1"/>
</dbReference>
<dbReference type="Gene3D" id="3.40.50.1000">
    <property type="entry name" value="HAD superfamily/HAD-like"/>
    <property type="match status" value="1"/>
</dbReference>
<dbReference type="EC" id="3.1.3.-" evidence="1"/>
<dbReference type="InterPro" id="IPR006439">
    <property type="entry name" value="HAD-SF_hydro_IA"/>
</dbReference>
<proteinExistence type="predicted"/>
<dbReference type="InterPro" id="IPR023214">
    <property type="entry name" value="HAD_sf"/>
</dbReference>
<dbReference type="InterPro" id="IPR036412">
    <property type="entry name" value="HAD-like_sf"/>
</dbReference>
<keyword evidence="1" id="KW-0378">Hydrolase</keyword>
<protein>
    <submittedName>
        <fullName evidence="1">Alpha-D-glucose-1-phosphate phosphatase YihX</fullName>
        <ecNumber evidence="1">3.1.3.-</ecNumber>
    </submittedName>
</protein>
<dbReference type="PRINTS" id="PR00413">
    <property type="entry name" value="HADHALOGNASE"/>
</dbReference>
<dbReference type="NCBIfam" id="TIGR01509">
    <property type="entry name" value="HAD-SF-IA-v3"/>
    <property type="match status" value="1"/>
</dbReference>
<dbReference type="AlphaFoldDB" id="A0A5C5V062"/>
<evidence type="ECO:0000313" key="2">
    <source>
        <dbReference type="Proteomes" id="UP000316714"/>
    </source>
</evidence>
<dbReference type="PANTHER" id="PTHR43611:SF3">
    <property type="entry name" value="FLAVIN MONONUCLEOTIDE HYDROLASE 1, CHLOROPLATIC"/>
    <property type="match status" value="1"/>
</dbReference>
<sequence length="208" mass="22904">MTPKFLYFDLGNVLIRFCNDRMVRQMAAAAGVEEGVVREAAMATGTPADVQWRFECGQLTPDEYFAWFCDATRSAPDRAELELACSDIFEPIPESMELVAALAAAGHRLGILSNTNAVHWPFLTDGRYPQLNDAFELHVTSFDARAMKPDPSIYRLAAEQAGCELGELFFTDDRAENVAGAAACGIDAVRFESTEQLAGELQRRGVAW</sequence>
<keyword evidence="2" id="KW-1185">Reference proteome</keyword>
<name>A0A5C5V062_9BACT</name>
<gene>
    <name evidence="1" type="primary">yihX</name>
    <name evidence="1" type="ORF">KOR34_45070</name>
</gene>
<dbReference type="EMBL" id="SIHJ01000004">
    <property type="protein sequence ID" value="TWT31132.1"/>
    <property type="molecule type" value="Genomic_DNA"/>
</dbReference>
<organism evidence="1 2">
    <name type="scientific">Posidoniimonas corsicana</name>
    <dbReference type="NCBI Taxonomy" id="1938618"/>
    <lineage>
        <taxon>Bacteria</taxon>
        <taxon>Pseudomonadati</taxon>
        <taxon>Planctomycetota</taxon>
        <taxon>Planctomycetia</taxon>
        <taxon>Pirellulales</taxon>
        <taxon>Lacipirellulaceae</taxon>
        <taxon>Posidoniimonas</taxon>
    </lineage>
</organism>
<evidence type="ECO:0000313" key="1">
    <source>
        <dbReference type="EMBL" id="TWT31132.1"/>
    </source>
</evidence>
<dbReference type="GO" id="GO:0016787">
    <property type="term" value="F:hydrolase activity"/>
    <property type="evidence" value="ECO:0007669"/>
    <property type="project" value="UniProtKB-KW"/>
</dbReference>
<dbReference type="PANTHER" id="PTHR43611">
    <property type="entry name" value="ALPHA-D-GLUCOSE 1-PHOSPHATE PHOSPHATASE"/>
    <property type="match status" value="1"/>
</dbReference>
<dbReference type="SUPFAM" id="SSF56784">
    <property type="entry name" value="HAD-like"/>
    <property type="match status" value="1"/>
</dbReference>
<dbReference type="Pfam" id="PF00702">
    <property type="entry name" value="Hydrolase"/>
    <property type="match status" value="1"/>
</dbReference>
<dbReference type="Proteomes" id="UP000316714">
    <property type="component" value="Unassembled WGS sequence"/>
</dbReference>
<dbReference type="CDD" id="cd02603">
    <property type="entry name" value="HAD_sEH-N_like"/>
    <property type="match status" value="1"/>
</dbReference>
<dbReference type="RefSeq" id="WP_197531664.1">
    <property type="nucleotide sequence ID" value="NZ_SIHJ01000004.1"/>
</dbReference>